<evidence type="ECO:0000313" key="2">
    <source>
        <dbReference type="Proteomes" id="UP001250214"/>
    </source>
</evidence>
<gene>
    <name evidence="1" type="ORF">RIF23_16835</name>
</gene>
<name>A0ABU2H9G4_9ACTN</name>
<comment type="caution">
    <text evidence="1">The sequence shown here is derived from an EMBL/GenBank/DDBJ whole genome shotgun (WGS) entry which is preliminary data.</text>
</comment>
<dbReference type="EMBL" id="JAVLVT010000009">
    <property type="protein sequence ID" value="MDS1271960.1"/>
    <property type="molecule type" value="Genomic_DNA"/>
</dbReference>
<dbReference type="Proteomes" id="UP001250214">
    <property type="component" value="Unassembled WGS sequence"/>
</dbReference>
<organism evidence="1 2">
    <name type="scientific">Lipingzhangella rawalii</name>
    <dbReference type="NCBI Taxonomy" id="2055835"/>
    <lineage>
        <taxon>Bacteria</taxon>
        <taxon>Bacillati</taxon>
        <taxon>Actinomycetota</taxon>
        <taxon>Actinomycetes</taxon>
        <taxon>Streptosporangiales</taxon>
        <taxon>Nocardiopsidaceae</taxon>
        <taxon>Lipingzhangella</taxon>
    </lineage>
</organism>
<keyword evidence="2" id="KW-1185">Reference proteome</keyword>
<evidence type="ECO:0008006" key="3">
    <source>
        <dbReference type="Google" id="ProtNLM"/>
    </source>
</evidence>
<evidence type="ECO:0000313" key="1">
    <source>
        <dbReference type="EMBL" id="MDS1271960.1"/>
    </source>
</evidence>
<protein>
    <recommendedName>
        <fullName evidence="3">Asp23/Gls24 family envelope stress response protein</fullName>
    </recommendedName>
</protein>
<reference evidence="2" key="1">
    <citation type="submission" date="2023-07" db="EMBL/GenBank/DDBJ databases">
        <title>Novel species in the genus Lipingzhangella isolated from Sambhar Salt Lake.</title>
        <authorList>
            <person name="Jiya N."/>
            <person name="Kajale S."/>
            <person name="Sharma A."/>
        </authorList>
    </citation>
    <scope>NUCLEOTIDE SEQUENCE [LARGE SCALE GENOMIC DNA]</scope>
    <source>
        <strain evidence="2">LS1_29</strain>
    </source>
</reference>
<accession>A0ABU2H9G4</accession>
<proteinExistence type="predicted"/>
<sequence>MHDEVDAEVTTSPADTAQRVADRVRECPGVVGLSTGPFGTLVTPVVGGTIPGVLLREDSVELGVVARYGPPLPATATELRRAVRPLVPGREVHVSFVDLVVESPAGNGPDSREG</sequence>
<dbReference type="RefSeq" id="WP_310913523.1">
    <property type="nucleotide sequence ID" value="NZ_JAVLVT010000009.1"/>
</dbReference>